<protein>
    <submittedName>
        <fullName evidence="1">Uncharacterized protein</fullName>
    </submittedName>
</protein>
<name>X1CRQ9_9ZZZZ</name>
<comment type="caution">
    <text evidence="1">The sequence shown here is derived from an EMBL/GenBank/DDBJ whole genome shotgun (WGS) entry which is preliminary data.</text>
</comment>
<gene>
    <name evidence="1" type="ORF">S01H4_56079</name>
</gene>
<organism evidence="1">
    <name type="scientific">marine sediment metagenome</name>
    <dbReference type="NCBI Taxonomy" id="412755"/>
    <lineage>
        <taxon>unclassified sequences</taxon>
        <taxon>metagenomes</taxon>
        <taxon>ecological metagenomes</taxon>
    </lineage>
</organism>
<dbReference type="AlphaFoldDB" id="X1CRQ9"/>
<evidence type="ECO:0000313" key="1">
    <source>
        <dbReference type="EMBL" id="GAH11121.1"/>
    </source>
</evidence>
<reference evidence="1" key="1">
    <citation type="journal article" date="2014" name="Front. Microbiol.">
        <title>High frequency of phylogenetically diverse reductive dehalogenase-homologous genes in deep subseafloor sedimentary metagenomes.</title>
        <authorList>
            <person name="Kawai M."/>
            <person name="Futagami T."/>
            <person name="Toyoda A."/>
            <person name="Takaki Y."/>
            <person name="Nishi S."/>
            <person name="Hori S."/>
            <person name="Arai W."/>
            <person name="Tsubouchi T."/>
            <person name="Morono Y."/>
            <person name="Uchiyama I."/>
            <person name="Ito T."/>
            <person name="Fujiyama A."/>
            <person name="Inagaki F."/>
            <person name="Takami H."/>
        </authorList>
    </citation>
    <scope>NUCLEOTIDE SEQUENCE</scope>
    <source>
        <strain evidence="1">Expedition CK06-06</strain>
    </source>
</reference>
<accession>X1CRQ9</accession>
<sequence>TEYFKNIGSVTVRGKKWFDASDIIYVSCDEDDFGIVAAHIGCNGNGLGMWVFDYLALLESEQDMTDTAYFWQYDNHGNKLVKVRFYKK</sequence>
<proteinExistence type="predicted"/>
<feature type="non-terminal residue" evidence="1">
    <location>
        <position position="1"/>
    </location>
</feature>
<dbReference type="EMBL" id="BART01032456">
    <property type="protein sequence ID" value="GAH11121.1"/>
    <property type="molecule type" value="Genomic_DNA"/>
</dbReference>